<evidence type="ECO:0000256" key="10">
    <source>
        <dbReference type="ARBA" id="ARBA00023077"/>
    </source>
</evidence>
<evidence type="ECO:0000256" key="4">
    <source>
        <dbReference type="ARBA" id="ARBA00022452"/>
    </source>
</evidence>
<evidence type="ECO:0000256" key="3">
    <source>
        <dbReference type="ARBA" id="ARBA00022448"/>
    </source>
</evidence>
<dbReference type="Pfam" id="PF07715">
    <property type="entry name" value="Plug"/>
    <property type="match status" value="1"/>
</dbReference>
<evidence type="ECO:0000256" key="13">
    <source>
        <dbReference type="ARBA" id="ARBA00023237"/>
    </source>
</evidence>
<keyword evidence="12" id="KW-0675">Receptor</keyword>
<keyword evidence="8" id="KW-0408">Iron</keyword>
<dbReference type="SUPFAM" id="SSF56935">
    <property type="entry name" value="Porins"/>
    <property type="match status" value="1"/>
</dbReference>
<evidence type="ECO:0000256" key="9">
    <source>
        <dbReference type="ARBA" id="ARBA00023065"/>
    </source>
</evidence>
<dbReference type="Proteomes" id="UP000219042">
    <property type="component" value="Unassembled WGS sequence"/>
</dbReference>
<feature type="chain" id="PRO_5012331211" evidence="17">
    <location>
        <begin position="42"/>
        <end position="732"/>
    </location>
</feature>
<keyword evidence="21" id="KW-1185">Reference proteome</keyword>
<dbReference type="GO" id="GO:0015891">
    <property type="term" value="P:siderophore transport"/>
    <property type="evidence" value="ECO:0007669"/>
    <property type="project" value="InterPro"/>
</dbReference>
<protein>
    <submittedName>
        <fullName evidence="20">Iron complex outermembrane recepter protein</fullName>
    </submittedName>
</protein>
<dbReference type="InterPro" id="IPR039426">
    <property type="entry name" value="TonB-dep_rcpt-like"/>
</dbReference>
<dbReference type="Gene3D" id="2.170.130.10">
    <property type="entry name" value="TonB-dependent receptor, plug domain"/>
    <property type="match status" value="1"/>
</dbReference>
<evidence type="ECO:0000256" key="16">
    <source>
        <dbReference type="RuleBase" id="RU003357"/>
    </source>
</evidence>
<evidence type="ECO:0000256" key="1">
    <source>
        <dbReference type="ARBA" id="ARBA00004571"/>
    </source>
</evidence>
<reference evidence="21" key="1">
    <citation type="submission" date="2016-09" db="EMBL/GenBank/DDBJ databases">
        <authorList>
            <person name="Varghese N."/>
            <person name="Submissions S."/>
        </authorList>
    </citation>
    <scope>NUCLEOTIDE SEQUENCE [LARGE SCALE GENOMIC DNA]</scope>
    <source>
        <strain evidence="21">ANC 4466</strain>
    </source>
</reference>
<proteinExistence type="inferred from homology"/>
<keyword evidence="9" id="KW-0406">Ion transport</keyword>
<evidence type="ECO:0000256" key="7">
    <source>
        <dbReference type="ARBA" id="ARBA00022729"/>
    </source>
</evidence>
<dbReference type="InterPro" id="IPR037066">
    <property type="entry name" value="Plug_dom_sf"/>
</dbReference>
<evidence type="ECO:0000313" key="21">
    <source>
        <dbReference type="Proteomes" id="UP000219042"/>
    </source>
</evidence>
<evidence type="ECO:0000256" key="2">
    <source>
        <dbReference type="ARBA" id="ARBA00009810"/>
    </source>
</evidence>
<evidence type="ECO:0000256" key="11">
    <source>
        <dbReference type="ARBA" id="ARBA00023136"/>
    </source>
</evidence>
<keyword evidence="4 14" id="KW-1134">Transmembrane beta strand</keyword>
<organism evidence="20 21">
    <name type="scientific">Acinetobacter puyangensis</name>
    <dbReference type="NCBI Taxonomy" id="1096779"/>
    <lineage>
        <taxon>Bacteria</taxon>
        <taxon>Pseudomonadati</taxon>
        <taxon>Pseudomonadota</taxon>
        <taxon>Gammaproteobacteria</taxon>
        <taxon>Moraxellales</taxon>
        <taxon>Moraxellaceae</taxon>
        <taxon>Acinetobacter</taxon>
    </lineage>
</organism>
<keyword evidence="3 14" id="KW-0813">Transport</keyword>
<evidence type="ECO:0000256" key="5">
    <source>
        <dbReference type="ARBA" id="ARBA00022496"/>
    </source>
</evidence>
<evidence type="ECO:0000259" key="18">
    <source>
        <dbReference type="Pfam" id="PF00593"/>
    </source>
</evidence>
<dbReference type="InterPro" id="IPR010917">
    <property type="entry name" value="TonB_rcpt_CS"/>
</dbReference>
<sequence length="732" mass="80919">MSFFNAGINPDRHKLNRRKISLLSQSILISILGVVAHSAYADEGQEDVQQLEAITVTASTTKKTVVAGGTLGARSDLETPFSTHTIDSKQIEEKQAKSLGKLFEEEAGVQAKGSTYGLRPDLLSVRGLTLDFVNGYKIDGHPFQMASVELPLELFEQVQLLKGATGFLYGMGSPGGTLNYISKKPTDSQTLSIAAGYSSDSIFSQHVDVGGHFGEDERFGYRFNAVNEKGEAYNGTDIDRKAVSLYLDAKLTPSLYWYAKGLYQQRNLEGGITSISIANAGSNAFSGTQLPKAISGRKDLTAYDSSYYNSLAWAASTGLTWQINDHWKLDSSYSHTLKRINSRDETLYLRNAQGDYNVSLRQFYRPTLQYDSVQLRLEGDFETGWLKHKIVAGLDYQEQSRDLNIGNSITGGQNHAYPETGPYPAGNLYDPSLDLTYDGDSPRQYFRISDWTTKSAYISDTLSVNDQWSLLLGIRKFDYKNDNYYVSGAKLSSYDQSPISPSAALLFTPRPDTTFYASYVEALEDGGTVGTTYENRDTQLDPIESKQYELGVKSEYQNWSLASALFRIEKGTGYANTQNYYVGDGVVRYDGLEASGRYRPIDGLTFNGSASWIDAEYTEAASEVIGKKPTAVAGFQGSLGVEKEVFAVSGLRVHGNINHVGKQYLNNANTIQTPSFETVNLGASYRVPLGERQLTYRAEINNLFDKKYWIASSNALAVGAPRTLSLNIRYDF</sequence>
<dbReference type="PROSITE" id="PS52016">
    <property type="entry name" value="TONB_DEPENDENT_REC_3"/>
    <property type="match status" value="1"/>
</dbReference>
<name>A0A240EBP6_9GAMM</name>
<dbReference type="InterPro" id="IPR000531">
    <property type="entry name" value="Beta-barrel_TonB"/>
</dbReference>
<evidence type="ECO:0000256" key="17">
    <source>
        <dbReference type="SAM" id="SignalP"/>
    </source>
</evidence>
<comment type="similarity">
    <text evidence="2 14 16">Belongs to the TonB-dependent receptor family.</text>
</comment>
<keyword evidence="13 14" id="KW-0998">Cell outer membrane</keyword>
<keyword evidence="10 16" id="KW-0798">TonB box</keyword>
<evidence type="ECO:0000256" key="6">
    <source>
        <dbReference type="ARBA" id="ARBA00022692"/>
    </source>
</evidence>
<dbReference type="InterPro" id="IPR036942">
    <property type="entry name" value="Beta-barrel_TonB_sf"/>
</dbReference>
<dbReference type="Pfam" id="PF00593">
    <property type="entry name" value="TonB_dep_Rec_b-barrel"/>
    <property type="match status" value="1"/>
</dbReference>
<keyword evidence="7 17" id="KW-0732">Signal</keyword>
<dbReference type="OrthoDB" id="8732650at2"/>
<dbReference type="InterPro" id="IPR012910">
    <property type="entry name" value="Plug_dom"/>
</dbReference>
<dbReference type="PANTHER" id="PTHR32552">
    <property type="entry name" value="FERRICHROME IRON RECEPTOR-RELATED"/>
    <property type="match status" value="1"/>
</dbReference>
<dbReference type="Gene3D" id="2.40.170.20">
    <property type="entry name" value="TonB-dependent receptor, beta-barrel domain"/>
    <property type="match status" value="1"/>
</dbReference>
<feature type="short sequence motif" description="TonB C-terminal box" evidence="15">
    <location>
        <begin position="715"/>
        <end position="732"/>
    </location>
</feature>
<evidence type="ECO:0000256" key="15">
    <source>
        <dbReference type="PROSITE-ProRule" id="PRU10144"/>
    </source>
</evidence>
<evidence type="ECO:0000256" key="14">
    <source>
        <dbReference type="PROSITE-ProRule" id="PRU01360"/>
    </source>
</evidence>
<accession>A0A240EBP6</accession>
<evidence type="ECO:0000256" key="8">
    <source>
        <dbReference type="ARBA" id="ARBA00023004"/>
    </source>
</evidence>
<feature type="domain" description="TonB-dependent receptor-like beta-barrel" evidence="18">
    <location>
        <begin position="287"/>
        <end position="703"/>
    </location>
</feature>
<dbReference type="GO" id="GO:0015344">
    <property type="term" value="F:siderophore uptake transmembrane transporter activity"/>
    <property type="evidence" value="ECO:0007669"/>
    <property type="project" value="TreeGrafter"/>
</dbReference>
<dbReference type="EMBL" id="OANT01000007">
    <property type="protein sequence ID" value="SNX45956.1"/>
    <property type="molecule type" value="Genomic_DNA"/>
</dbReference>
<dbReference type="PANTHER" id="PTHR32552:SF82">
    <property type="entry name" value="FCUA PROTEIN"/>
    <property type="match status" value="1"/>
</dbReference>
<keyword evidence="6 14" id="KW-0812">Transmembrane</keyword>
<dbReference type="AlphaFoldDB" id="A0A240EBP6"/>
<feature type="domain" description="TonB-dependent receptor plug" evidence="19">
    <location>
        <begin position="77"/>
        <end position="177"/>
    </location>
</feature>
<dbReference type="InterPro" id="IPR010105">
    <property type="entry name" value="TonB_sidphr_rcpt"/>
</dbReference>
<keyword evidence="11 14" id="KW-0472">Membrane</keyword>
<dbReference type="NCBIfam" id="TIGR01783">
    <property type="entry name" value="TonB-siderophor"/>
    <property type="match status" value="1"/>
</dbReference>
<feature type="signal peptide" evidence="17">
    <location>
        <begin position="1"/>
        <end position="41"/>
    </location>
</feature>
<keyword evidence="5" id="KW-0410">Iron transport</keyword>
<dbReference type="CDD" id="cd01347">
    <property type="entry name" value="ligand_gated_channel"/>
    <property type="match status" value="1"/>
</dbReference>
<dbReference type="GO" id="GO:0009279">
    <property type="term" value="C:cell outer membrane"/>
    <property type="evidence" value="ECO:0007669"/>
    <property type="project" value="UniProtKB-SubCell"/>
</dbReference>
<evidence type="ECO:0000259" key="19">
    <source>
        <dbReference type="Pfam" id="PF07715"/>
    </source>
</evidence>
<dbReference type="GO" id="GO:0038023">
    <property type="term" value="F:signaling receptor activity"/>
    <property type="evidence" value="ECO:0007669"/>
    <property type="project" value="InterPro"/>
</dbReference>
<evidence type="ECO:0000256" key="12">
    <source>
        <dbReference type="ARBA" id="ARBA00023170"/>
    </source>
</evidence>
<dbReference type="RefSeq" id="WP_097079713.1">
    <property type="nucleotide sequence ID" value="NZ_BAABHT010000016.1"/>
</dbReference>
<dbReference type="PROSITE" id="PS01156">
    <property type="entry name" value="TONB_DEPENDENT_REC_2"/>
    <property type="match status" value="1"/>
</dbReference>
<evidence type="ECO:0000313" key="20">
    <source>
        <dbReference type="EMBL" id="SNX45956.1"/>
    </source>
</evidence>
<gene>
    <name evidence="20" type="ORF">SAMN05421731_10743</name>
</gene>
<comment type="subcellular location">
    <subcellularLocation>
        <location evidence="1 14">Cell outer membrane</location>
        <topology evidence="1 14">Multi-pass membrane protein</topology>
    </subcellularLocation>
</comment>